<reference evidence="5 6" key="1">
    <citation type="submission" date="2015-07" db="EMBL/GenBank/DDBJ databases">
        <title>Comparative genomics of the Sigatoka disease complex on banana suggests a link between parallel evolutionary changes in Pseudocercospora fijiensis and Pseudocercospora eumusae and increased virulence on the banana host.</title>
        <authorList>
            <person name="Chang T.-C."/>
            <person name="Salvucci A."/>
            <person name="Crous P.W."/>
            <person name="Stergiopoulos I."/>
        </authorList>
    </citation>
    <scope>NUCLEOTIDE SEQUENCE [LARGE SCALE GENOMIC DNA]</scope>
    <source>
        <strain evidence="5 6">CBS 116634</strain>
    </source>
</reference>
<dbReference type="GO" id="GO:0005829">
    <property type="term" value="C:cytosol"/>
    <property type="evidence" value="ECO:0007669"/>
    <property type="project" value="TreeGrafter"/>
</dbReference>
<dbReference type="AlphaFoldDB" id="A0A139IKS9"/>
<dbReference type="GO" id="GO:0046872">
    <property type="term" value="F:metal ion binding"/>
    <property type="evidence" value="ECO:0007669"/>
    <property type="project" value="UniProtKB-KW"/>
</dbReference>
<dbReference type="PANTHER" id="PTHR43160:SF3">
    <property type="entry name" value="ACONITATE HYDRATASE, MITOCHONDRIAL"/>
    <property type="match status" value="1"/>
</dbReference>
<dbReference type="GO" id="GO:0051539">
    <property type="term" value="F:4 iron, 4 sulfur cluster binding"/>
    <property type="evidence" value="ECO:0007669"/>
    <property type="project" value="TreeGrafter"/>
</dbReference>
<evidence type="ECO:0000313" key="5">
    <source>
        <dbReference type="EMBL" id="KXT15319.1"/>
    </source>
</evidence>
<evidence type="ECO:0000259" key="4">
    <source>
        <dbReference type="Pfam" id="PF00330"/>
    </source>
</evidence>
<dbReference type="PANTHER" id="PTHR43160">
    <property type="entry name" value="ACONITATE HYDRATASE B"/>
    <property type="match status" value="1"/>
</dbReference>
<dbReference type="GO" id="GO:0005739">
    <property type="term" value="C:mitochondrion"/>
    <property type="evidence" value="ECO:0007669"/>
    <property type="project" value="TreeGrafter"/>
</dbReference>
<dbReference type="InterPro" id="IPR001030">
    <property type="entry name" value="Acoase/IPM_deHydtase_lsu_aba"/>
</dbReference>
<evidence type="ECO:0000313" key="6">
    <source>
        <dbReference type="Proteomes" id="UP000073492"/>
    </source>
</evidence>
<protein>
    <recommendedName>
        <fullName evidence="4">Aconitase/3-isopropylmalate dehydratase large subunit alpha/beta/alpha domain-containing protein</fullName>
    </recommendedName>
</protein>
<dbReference type="OrthoDB" id="2224430at2759"/>
<sequence length="174" mass="18642">MATGCNMSAEIGSTSCIFPWTGSTGRYLQATDRGLIANAARQNYNFITPDEGSDKHFDEVLEINLDTLEPHINGPFRPDLSHPLSRFSEEVQGSTWPQTRSSAMVGSCTNSSYEDLKKVVNMVREASTAGLNPKVPFLVTAGSEKSRATVEQEGILGELEAAGATILSSSCGHA</sequence>
<dbReference type="InterPro" id="IPR036008">
    <property type="entry name" value="Aconitase_4Fe-4S_dom"/>
</dbReference>
<feature type="domain" description="Aconitase/3-isopropylmalate dehydratase large subunit alpha/beta/alpha" evidence="4">
    <location>
        <begin position="1"/>
        <end position="172"/>
    </location>
</feature>
<keyword evidence="3" id="KW-0411">Iron-sulfur</keyword>
<dbReference type="Pfam" id="PF00330">
    <property type="entry name" value="Aconitase"/>
    <property type="match status" value="1"/>
</dbReference>
<keyword evidence="1" id="KW-0479">Metal-binding</keyword>
<comment type="caution">
    <text evidence="5">The sequence shown here is derived from an EMBL/GenBank/DDBJ whole genome shotgun (WGS) entry which is preliminary data.</text>
</comment>
<dbReference type="InterPro" id="IPR050926">
    <property type="entry name" value="Aconitase/IPM_isomerase"/>
</dbReference>
<dbReference type="STRING" id="113226.A0A139IKS9"/>
<organism evidence="5 6">
    <name type="scientific">Pseudocercospora musae</name>
    <dbReference type="NCBI Taxonomy" id="113226"/>
    <lineage>
        <taxon>Eukaryota</taxon>
        <taxon>Fungi</taxon>
        <taxon>Dikarya</taxon>
        <taxon>Ascomycota</taxon>
        <taxon>Pezizomycotina</taxon>
        <taxon>Dothideomycetes</taxon>
        <taxon>Dothideomycetidae</taxon>
        <taxon>Mycosphaerellales</taxon>
        <taxon>Mycosphaerellaceae</taxon>
        <taxon>Pseudocercospora</taxon>
    </lineage>
</organism>
<evidence type="ECO:0000256" key="3">
    <source>
        <dbReference type="ARBA" id="ARBA00023014"/>
    </source>
</evidence>
<dbReference type="Gene3D" id="3.30.499.10">
    <property type="entry name" value="Aconitase, domain 3"/>
    <property type="match status" value="2"/>
</dbReference>
<keyword evidence="2" id="KW-0408">Iron</keyword>
<proteinExistence type="predicted"/>
<dbReference type="SUPFAM" id="SSF53732">
    <property type="entry name" value="Aconitase iron-sulfur domain"/>
    <property type="match status" value="1"/>
</dbReference>
<dbReference type="EMBL" id="LFZO01000061">
    <property type="protein sequence ID" value="KXT15319.1"/>
    <property type="molecule type" value="Genomic_DNA"/>
</dbReference>
<dbReference type="InterPro" id="IPR015931">
    <property type="entry name" value="Acnase/IPM_dHydase_lsu_aba_1/3"/>
</dbReference>
<dbReference type="GO" id="GO:0003994">
    <property type="term" value="F:aconitate hydratase activity"/>
    <property type="evidence" value="ECO:0007669"/>
    <property type="project" value="TreeGrafter"/>
</dbReference>
<evidence type="ECO:0000256" key="1">
    <source>
        <dbReference type="ARBA" id="ARBA00022723"/>
    </source>
</evidence>
<accession>A0A139IKS9</accession>
<gene>
    <name evidence="5" type="ORF">AC579_2798</name>
</gene>
<keyword evidence="6" id="KW-1185">Reference proteome</keyword>
<dbReference type="GO" id="GO:0006099">
    <property type="term" value="P:tricarboxylic acid cycle"/>
    <property type="evidence" value="ECO:0007669"/>
    <property type="project" value="TreeGrafter"/>
</dbReference>
<evidence type="ECO:0000256" key="2">
    <source>
        <dbReference type="ARBA" id="ARBA00023004"/>
    </source>
</evidence>
<dbReference type="Proteomes" id="UP000073492">
    <property type="component" value="Unassembled WGS sequence"/>
</dbReference>
<name>A0A139IKS9_9PEZI</name>